<reference evidence="1" key="1">
    <citation type="submission" date="2020-08" db="EMBL/GenBank/DDBJ databases">
        <title>Multicomponent nature underlies the extraordinary mechanical properties of spider dragline silk.</title>
        <authorList>
            <person name="Kono N."/>
            <person name="Nakamura H."/>
            <person name="Mori M."/>
            <person name="Yoshida Y."/>
            <person name="Ohtoshi R."/>
            <person name="Malay A.D."/>
            <person name="Moran D.A.P."/>
            <person name="Tomita M."/>
            <person name="Numata K."/>
            <person name="Arakawa K."/>
        </authorList>
    </citation>
    <scope>NUCLEOTIDE SEQUENCE</scope>
</reference>
<dbReference type="Proteomes" id="UP000887159">
    <property type="component" value="Unassembled WGS sequence"/>
</dbReference>
<proteinExistence type="predicted"/>
<protein>
    <submittedName>
        <fullName evidence="1">Uncharacterized protein</fullName>
    </submittedName>
</protein>
<comment type="caution">
    <text evidence="1">The sequence shown here is derived from an EMBL/GenBank/DDBJ whole genome shotgun (WGS) entry which is preliminary data.</text>
</comment>
<keyword evidence="2" id="KW-1185">Reference proteome</keyword>
<dbReference type="AlphaFoldDB" id="A0A8X6SHH4"/>
<evidence type="ECO:0000313" key="1">
    <source>
        <dbReference type="EMBL" id="GFY13907.1"/>
    </source>
</evidence>
<gene>
    <name evidence="1" type="ORF">TNCV_1295681</name>
</gene>
<dbReference type="EMBL" id="BMAU01021325">
    <property type="protein sequence ID" value="GFY13907.1"/>
    <property type="molecule type" value="Genomic_DNA"/>
</dbReference>
<sequence length="154" mass="17556">MAAPHAFIYYTLKAWVFSHAQKEERVLADNEREKNDPAEERGRFAWGARALSAHAPCIRHAADMCGGISTCAEERGNEVSLMLHGFRGLSFIYLFPLSFGILPLYCTVERAAIQVHSERFLSERVSCWECASQGRIPLQKREAKKREEKKENVK</sequence>
<accession>A0A8X6SHH4</accession>
<name>A0A8X6SHH4_TRICX</name>
<evidence type="ECO:0000313" key="2">
    <source>
        <dbReference type="Proteomes" id="UP000887159"/>
    </source>
</evidence>
<organism evidence="1 2">
    <name type="scientific">Trichonephila clavipes</name>
    <name type="common">Golden silk orbweaver</name>
    <name type="synonym">Nephila clavipes</name>
    <dbReference type="NCBI Taxonomy" id="2585209"/>
    <lineage>
        <taxon>Eukaryota</taxon>
        <taxon>Metazoa</taxon>
        <taxon>Ecdysozoa</taxon>
        <taxon>Arthropoda</taxon>
        <taxon>Chelicerata</taxon>
        <taxon>Arachnida</taxon>
        <taxon>Araneae</taxon>
        <taxon>Araneomorphae</taxon>
        <taxon>Entelegynae</taxon>
        <taxon>Araneoidea</taxon>
        <taxon>Nephilidae</taxon>
        <taxon>Trichonephila</taxon>
    </lineage>
</organism>